<keyword evidence="3" id="KW-1185">Reference proteome</keyword>
<sequence>MTDKPNAMPSSLHPPGATLPAPTTIAPVSSTSFADPAVSTSTTNAAHTVRSLPNFLANPSSHQLQQQILDTVPIRPRASPQGIVYPVASSGLAFIPHKPHIPAEGTVTIASPDPRNRPIMAFTPSQHLVQPSHGSTVALPAPVPPKMVAHSPARSSKSAANGLKDPRDRGKEDCFIVVRDRRVRLSSVDSLYSLGRSWLRNGYPDERMVWQSPCDDFAKVLPRPLPMSMAESLSLAEGDKEENKMENVDGLSAKDLLKGHIEHAKRVRLRAKEERKRRISRVTNRIRLLLPPLEVEQLRSDSASGS</sequence>
<feature type="region of interest" description="Disordered" evidence="1">
    <location>
        <begin position="1"/>
        <end position="22"/>
    </location>
</feature>
<evidence type="ECO:0000313" key="3">
    <source>
        <dbReference type="Proteomes" id="UP001345219"/>
    </source>
</evidence>
<dbReference type="Proteomes" id="UP001345219">
    <property type="component" value="Chromosome 3"/>
</dbReference>
<accession>A0AAN7QIB7</accession>
<comment type="caution">
    <text evidence="2">The sequence shown here is derived from an EMBL/GenBank/DDBJ whole genome shotgun (WGS) entry which is preliminary data.</text>
</comment>
<proteinExistence type="predicted"/>
<dbReference type="PANTHER" id="PTHR37173">
    <property type="entry name" value="HYDROXYPROLINE-RICH GLYCOPROTEIN FAMILY PROTEIN"/>
    <property type="match status" value="1"/>
</dbReference>
<evidence type="ECO:0000313" key="2">
    <source>
        <dbReference type="EMBL" id="KAK4768646.1"/>
    </source>
</evidence>
<dbReference type="EMBL" id="JAXIOK010000006">
    <property type="protein sequence ID" value="KAK4768646.1"/>
    <property type="molecule type" value="Genomic_DNA"/>
</dbReference>
<reference evidence="2 3" key="1">
    <citation type="journal article" date="2023" name="Hortic Res">
        <title>Pangenome of water caltrop reveals structural variations and asymmetric subgenome divergence after allopolyploidization.</title>
        <authorList>
            <person name="Zhang X."/>
            <person name="Chen Y."/>
            <person name="Wang L."/>
            <person name="Yuan Y."/>
            <person name="Fang M."/>
            <person name="Shi L."/>
            <person name="Lu R."/>
            <person name="Comes H.P."/>
            <person name="Ma Y."/>
            <person name="Chen Y."/>
            <person name="Huang G."/>
            <person name="Zhou Y."/>
            <person name="Zheng Z."/>
            <person name="Qiu Y."/>
        </authorList>
    </citation>
    <scope>NUCLEOTIDE SEQUENCE [LARGE SCALE GENOMIC DNA]</scope>
    <source>
        <tissue evidence="2">Roots</tissue>
    </source>
</reference>
<feature type="region of interest" description="Disordered" evidence="1">
    <location>
        <begin position="146"/>
        <end position="167"/>
    </location>
</feature>
<protein>
    <submittedName>
        <fullName evidence="2">Uncharacterized protein</fullName>
    </submittedName>
</protein>
<name>A0AAN7QIB7_9MYRT</name>
<organism evidence="2 3">
    <name type="scientific">Trapa incisa</name>
    <dbReference type="NCBI Taxonomy" id="236973"/>
    <lineage>
        <taxon>Eukaryota</taxon>
        <taxon>Viridiplantae</taxon>
        <taxon>Streptophyta</taxon>
        <taxon>Embryophyta</taxon>
        <taxon>Tracheophyta</taxon>
        <taxon>Spermatophyta</taxon>
        <taxon>Magnoliopsida</taxon>
        <taxon>eudicotyledons</taxon>
        <taxon>Gunneridae</taxon>
        <taxon>Pentapetalae</taxon>
        <taxon>rosids</taxon>
        <taxon>malvids</taxon>
        <taxon>Myrtales</taxon>
        <taxon>Lythraceae</taxon>
        <taxon>Trapa</taxon>
    </lineage>
</organism>
<dbReference type="AlphaFoldDB" id="A0AAN7QIB7"/>
<gene>
    <name evidence="2" type="ORF">SAY87_003787</name>
</gene>
<dbReference type="PANTHER" id="PTHR37173:SF1">
    <property type="entry name" value="PROLINE-RICH FAMILY PROTEIN"/>
    <property type="match status" value="1"/>
</dbReference>
<evidence type="ECO:0000256" key="1">
    <source>
        <dbReference type="SAM" id="MobiDB-lite"/>
    </source>
</evidence>